<dbReference type="OrthoDB" id="9791568at2"/>
<evidence type="ECO:0000313" key="3">
    <source>
        <dbReference type="Proteomes" id="UP000327030"/>
    </source>
</evidence>
<evidence type="ECO:0000256" key="1">
    <source>
        <dbReference type="SAM" id="Phobius"/>
    </source>
</evidence>
<reference evidence="3" key="1">
    <citation type="submission" date="2019-08" db="EMBL/GenBank/DDBJ databases">
        <title>Complete Genome Sequence of the Polysaccharide-Degrading Rumen Bacterium Pseudobutyrivibrio xylanivorans MA3014.</title>
        <authorList>
            <person name="Palevich N."/>
            <person name="Maclean P.H."/>
            <person name="Kelly W.J."/>
            <person name="Leahy S.C."/>
            <person name="Rakonjac J."/>
            <person name="Attwood G.T."/>
        </authorList>
    </citation>
    <scope>NUCLEOTIDE SEQUENCE [LARGE SCALE GENOMIC DNA]</scope>
    <source>
        <strain evidence="3">MA3014</strain>
    </source>
</reference>
<dbReference type="EMBL" id="CP043028">
    <property type="protein sequence ID" value="QFJ55432.1"/>
    <property type="molecule type" value="Genomic_DNA"/>
</dbReference>
<feature type="transmembrane region" description="Helical" evidence="1">
    <location>
        <begin position="12"/>
        <end position="35"/>
    </location>
</feature>
<keyword evidence="1" id="KW-0812">Transmembrane</keyword>
<name>A0A5P6VSQ4_PSEXY</name>
<organism evidence="2 3">
    <name type="scientific">Pseudobutyrivibrio xylanivorans</name>
    <dbReference type="NCBI Taxonomy" id="185007"/>
    <lineage>
        <taxon>Bacteria</taxon>
        <taxon>Bacillati</taxon>
        <taxon>Bacillota</taxon>
        <taxon>Clostridia</taxon>
        <taxon>Lachnospirales</taxon>
        <taxon>Lachnospiraceae</taxon>
        <taxon>Pseudobutyrivibrio</taxon>
    </lineage>
</organism>
<keyword evidence="1" id="KW-1133">Transmembrane helix</keyword>
<keyword evidence="1" id="KW-0472">Membrane</keyword>
<dbReference type="RefSeq" id="WP_151624201.1">
    <property type="nucleotide sequence ID" value="NZ_CP043028.1"/>
</dbReference>
<feature type="transmembrane region" description="Helical" evidence="1">
    <location>
        <begin position="55"/>
        <end position="74"/>
    </location>
</feature>
<dbReference type="Proteomes" id="UP000327030">
    <property type="component" value="Chromosome 1"/>
</dbReference>
<accession>A0A5P6VSQ4</accession>
<dbReference type="KEGG" id="pxv:FXF36_11425"/>
<evidence type="ECO:0000313" key="2">
    <source>
        <dbReference type="EMBL" id="QFJ55432.1"/>
    </source>
</evidence>
<dbReference type="InterPro" id="IPR021354">
    <property type="entry name" value="DUF2975"/>
</dbReference>
<sequence>MDNRLNKFVKTILDICFYIGFILEVLVPFGLKYAVQLVMKLLGETTEYAEILNHYPYAVISIMLVGGSALLILFELRRMMKTVIEDNCFVEQNVTSLYRMGTYAFVITGLKLLRCFVYFTPAAVIVAGVFLFAGLFSKVLARVFDRAVSYKQENDLTI</sequence>
<feature type="transmembrane region" description="Helical" evidence="1">
    <location>
        <begin position="115"/>
        <end position="136"/>
    </location>
</feature>
<dbReference type="AlphaFoldDB" id="A0A5P6VSQ4"/>
<protein>
    <submittedName>
        <fullName evidence="2">DUF2975 domain-containing protein</fullName>
    </submittedName>
</protein>
<dbReference type="Pfam" id="PF11188">
    <property type="entry name" value="DUF2975"/>
    <property type="match status" value="1"/>
</dbReference>
<proteinExistence type="predicted"/>
<gene>
    <name evidence="2" type="ORF">FXF36_11425</name>
</gene>